<reference evidence="4 5" key="1">
    <citation type="submission" date="2023-12" db="EMBL/GenBank/DDBJ databases">
        <title>Whole-genome sequencing of halo(alkali)philic microorganisms from hypersaline lakes.</title>
        <authorList>
            <person name="Sorokin D.Y."/>
            <person name="Merkel A.Y."/>
            <person name="Messina E."/>
            <person name="Yakimov M."/>
        </authorList>
    </citation>
    <scope>NUCLEOTIDE SEQUENCE [LARGE SCALE GENOMIC DNA]</scope>
    <source>
        <strain evidence="4 5">AB-CW1</strain>
    </source>
</reference>
<comment type="caution">
    <text evidence="4">The sequence shown here is derived from an EMBL/GenBank/DDBJ whole genome shotgun (WGS) entry which is preliminary data.</text>
</comment>
<dbReference type="Gene3D" id="3.30.470.20">
    <property type="entry name" value="ATP-grasp fold, B domain"/>
    <property type="match status" value="1"/>
</dbReference>
<dbReference type="RefSeq" id="WP_346052498.1">
    <property type="nucleotide sequence ID" value="NZ_JAYGII010000028.1"/>
</dbReference>
<dbReference type="GO" id="GO:0015631">
    <property type="term" value="F:tubulin binding"/>
    <property type="evidence" value="ECO:0007669"/>
    <property type="project" value="TreeGrafter"/>
</dbReference>
<dbReference type="PANTHER" id="PTHR12241">
    <property type="entry name" value="TUBULIN POLYGLUTAMYLASE"/>
    <property type="match status" value="1"/>
</dbReference>
<dbReference type="GO" id="GO:0005524">
    <property type="term" value="F:ATP binding"/>
    <property type="evidence" value="ECO:0007669"/>
    <property type="project" value="UniProtKB-KW"/>
</dbReference>
<sequence length="792" mass="87865">MSQRKRRFWLGGKRKPDQDRFFRDALDSRLWREGDESDWQAAWYTGMPKPAVFRQASAGHRINHIPGNNSLTIKSRLHQTLAATRSRMLARYGPDHDFVKRLNFFPHTFDMPRDYHAFQQAACDQPERRWILKPKNSSRGRGISVVKDPALVPGGEDWMVQSYLDRPHIMRGRKYVLRLYVLVTSVDPLRVYLYEEGFAKLASLPWSLDDLDNPWVHLTNPDVNALNADADEPVVFVNMAGYREWLREQGAEPEPLFERIRDLVTLTLIASREHFLRQLRLRGADPAACYELLGLDCLVDEELKPWILECNLSPSMEVAAAPKDGGDTEEAIKRQVIQDMVNLIGLNEQDFPPRSSQPDPLTAAEEDMERETAAAGGFQRLMPNAQGEQYLPYFPMPRLADQVLAERLAASPPDSPAIPPAQATEVIDDGKLYLCDAHTQRIRQPNETASLVWLLAGEGHGPDEIAKQLAEQCEQPTPGLRQQIRHDVWHILADWCDERLLAHSAETAPAAPEAESGPLQARTLTLAGRNITVQSADRPVIHRIEASLGNWLHDGPGAGPVLTVAQTPGAYELLEDGRHIDGELSLAEVIPTLIEALLRLATDDSQLLLDGLVIRTDDGHGVLVLHDQPGGFAGLATDLALARGLSLGHGLLIDEQGQCHALGLPARLPESRAQRPHLHQSGSGEICAYDAGAAADNAGPLDIEAVLIPTESASKAQRERVLFLERAMKGELRAPGLTSREATNRLVSWLKQRQVKTLHPDQISDAVEQLLLPAKKSQDSGVTAACADRPNH</sequence>
<evidence type="ECO:0000256" key="1">
    <source>
        <dbReference type="ARBA" id="ARBA00022598"/>
    </source>
</evidence>
<dbReference type="GO" id="GO:0070740">
    <property type="term" value="F:tubulin-glutamic acid ligase activity"/>
    <property type="evidence" value="ECO:0007669"/>
    <property type="project" value="TreeGrafter"/>
</dbReference>
<name>A0AAP6MNA4_9GAMM</name>
<evidence type="ECO:0000313" key="4">
    <source>
        <dbReference type="EMBL" id="MEA5446336.1"/>
    </source>
</evidence>
<proteinExistence type="predicted"/>
<evidence type="ECO:0000256" key="3">
    <source>
        <dbReference type="ARBA" id="ARBA00022840"/>
    </source>
</evidence>
<dbReference type="Proteomes" id="UP001302316">
    <property type="component" value="Unassembled WGS sequence"/>
</dbReference>
<gene>
    <name evidence="4" type="ORF">VCB98_10945</name>
</gene>
<evidence type="ECO:0000256" key="2">
    <source>
        <dbReference type="ARBA" id="ARBA00022741"/>
    </source>
</evidence>
<dbReference type="PROSITE" id="PS51221">
    <property type="entry name" value="TTL"/>
    <property type="match status" value="1"/>
</dbReference>
<keyword evidence="1" id="KW-0436">Ligase</keyword>
<dbReference type="GO" id="GO:0000226">
    <property type="term" value="P:microtubule cytoskeleton organization"/>
    <property type="evidence" value="ECO:0007669"/>
    <property type="project" value="TreeGrafter"/>
</dbReference>
<dbReference type="EMBL" id="JAYGII010000028">
    <property type="protein sequence ID" value="MEA5446336.1"/>
    <property type="molecule type" value="Genomic_DNA"/>
</dbReference>
<dbReference type="Pfam" id="PF05402">
    <property type="entry name" value="PqqD"/>
    <property type="match status" value="1"/>
</dbReference>
<organism evidence="4 5">
    <name type="scientific">Natronospira elongata</name>
    <dbReference type="NCBI Taxonomy" id="3110268"/>
    <lineage>
        <taxon>Bacteria</taxon>
        <taxon>Pseudomonadati</taxon>
        <taxon>Pseudomonadota</taxon>
        <taxon>Gammaproteobacteria</taxon>
        <taxon>Natronospirales</taxon>
        <taxon>Natronospiraceae</taxon>
        <taxon>Natronospira</taxon>
    </lineage>
</organism>
<dbReference type="AlphaFoldDB" id="A0AAP6MNA4"/>
<accession>A0AAP6MNA4</accession>
<dbReference type="InterPro" id="IPR004344">
    <property type="entry name" value="TTL/TTLL_fam"/>
</dbReference>
<keyword evidence="5" id="KW-1185">Reference proteome</keyword>
<protein>
    <submittedName>
        <fullName evidence="4">PqqD family peptide modification chaperone</fullName>
    </submittedName>
</protein>
<evidence type="ECO:0000313" key="5">
    <source>
        <dbReference type="Proteomes" id="UP001302316"/>
    </source>
</evidence>
<dbReference type="Pfam" id="PF03133">
    <property type="entry name" value="TTL"/>
    <property type="match status" value="1"/>
</dbReference>
<keyword evidence="3" id="KW-0067">ATP-binding</keyword>
<dbReference type="SUPFAM" id="SSF56059">
    <property type="entry name" value="Glutathione synthetase ATP-binding domain-like"/>
    <property type="match status" value="1"/>
</dbReference>
<dbReference type="InterPro" id="IPR008792">
    <property type="entry name" value="PQQD"/>
</dbReference>
<keyword evidence="2" id="KW-0547">Nucleotide-binding</keyword>